<evidence type="ECO:0000256" key="2">
    <source>
        <dbReference type="ARBA" id="ARBA00022448"/>
    </source>
</evidence>
<dbReference type="InterPro" id="IPR000515">
    <property type="entry name" value="MetI-like"/>
</dbReference>
<dbReference type="EMBL" id="MWAK01000463">
    <property type="protein sequence ID" value="OPZ88715.1"/>
    <property type="molecule type" value="Genomic_DNA"/>
</dbReference>
<accession>A0A1V5M6D8</accession>
<dbReference type="PROSITE" id="PS50928">
    <property type="entry name" value="ABC_TM1"/>
    <property type="match status" value="1"/>
</dbReference>
<keyword evidence="5 7" id="KW-1133">Transmembrane helix</keyword>
<gene>
    <name evidence="9" type="primary">gsiC</name>
    <name evidence="9" type="ORF">BWY73_01625</name>
</gene>
<evidence type="ECO:0000313" key="9">
    <source>
        <dbReference type="EMBL" id="OPZ88715.1"/>
    </source>
</evidence>
<sequence>MSADRSATTQTAAVSAAGRFQFHGRPEPGGGRLLIRPGPGGRVEIRRLTLERRMANPFDSQFIHFLGRVIRLDFGVSLATGQPVLQILREGIGPSLALTVPIFLADLALAIALALGCAYFRNTAFDRIVVVLAVVLMSVNYLVWIVAGQYLLAYRLGAFPVWGASLRFNRTVMLDEMYRDYVRTAFAKGLPLRTVLFRHVLKNALIPILTSVVMAIPFLYTGSLLLESFFGIPGLGYLSVNALNSLDVDVVRAVVLIGTILYILANLVGDLVNARVDPRVRLE</sequence>
<evidence type="ECO:0000256" key="1">
    <source>
        <dbReference type="ARBA" id="ARBA00004651"/>
    </source>
</evidence>
<evidence type="ECO:0000256" key="3">
    <source>
        <dbReference type="ARBA" id="ARBA00022475"/>
    </source>
</evidence>
<name>A0A1V5M6D8_UNCT6</name>
<keyword evidence="3" id="KW-1003">Cell membrane</keyword>
<evidence type="ECO:0000256" key="5">
    <source>
        <dbReference type="ARBA" id="ARBA00022989"/>
    </source>
</evidence>
<dbReference type="Gene3D" id="1.10.3720.10">
    <property type="entry name" value="MetI-like"/>
    <property type="match status" value="1"/>
</dbReference>
<feature type="transmembrane region" description="Helical" evidence="7">
    <location>
        <begin position="204"/>
        <end position="230"/>
    </location>
</feature>
<keyword evidence="6 7" id="KW-0472">Membrane</keyword>
<feature type="transmembrane region" description="Helical" evidence="7">
    <location>
        <begin position="127"/>
        <end position="146"/>
    </location>
</feature>
<feature type="transmembrane region" description="Helical" evidence="7">
    <location>
        <begin position="98"/>
        <end position="120"/>
    </location>
</feature>
<dbReference type="PANTHER" id="PTHR30465">
    <property type="entry name" value="INNER MEMBRANE ABC TRANSPORTER"/>
    <property type="match status" value="1"/>
</dbReference>
<comment type="subcellular location">
    <subcellularLocation>
        <location evidence="1 7">Cell membrane</location>
        <topology evidence="1 7">Multi-pass membrane protein</topology>
    </subcellularLocation>
</comment>
<keyword evidence="4 7" id="KW-0812">Transmembrane</keyword>
<proteinExistence type="inferred from homology"/>
<evidence type="ECO:0000256" key="4">
    <source>
        <dbReference type="ARBA" id="ARBA00022692"/>
    </source>
</evidence>
<dbReference type="SUPFAM" id="SSF161098">
    <property type="entry name" value="MetI-like"/>
    <property type="match status" value="1"/>
</dbReference>
<feature type="domain" description="ABC transmembrane type-1" evidence="8">
    <location>
        <begin position="92"/>
        <end position="269"/>
    </location>
</feature>
<reference evidence="9" key="1">
    <citation type="submission" date="2017-02" db="EMBL/GenBank/DDBJ databases">
        <title>Delving into the versatile metabolic prowess of the omnipresent phylum Bacteroidetes.</title>
        <authorList>
            <person name="Nobu M.K."/>
            <person name="Mei R."/>
            <person name="Narihiro T."/>
            <person name="Kuroda K."/>
            <person name="Liu W.-T."/>
        </authorList>
    </citation>
    <scope>NUCLEOTIDE SEQUENCE</scope>
    <source>
        <strain evidence="9">ADurb.Bin417</strain>
    </source>
</reference>
<dbReference type="Proteomes" id="UP000485484">
    <property type="component" value="Unassembled WGS sequence"/>
</dbReference>
<organism evidence="9">
    <name type="scientific">candidate division TA06 bacterium ADurb.Bin417</name>
    <dbReference type="NCBI Taxonomy" id="1852828"/>
    <lineage>
        <taxon>Bacteria</taxon>
        <taxon>Bacteria division TA06</taxon>
    </lineage>
</organism>
<evidence type="ECO:0000259" key="8">
    <source>
        <dbReference type="PROSITE" id="PS50928"/>
    </source>
</evidence>
<evidence type="ECO:0000256" key="6">
    <source>
        <dbReference type="ARBA" id="ARBA00023136"/>
    </source>
</evidence>
<dbReference type="PANTHER" id="PTHR30465:SF0">
    <property type="entry name" value="OLIGOPEPTIDE TRANSPORT SYSTEM PERMEASE PROTEIN APPB"/>
    <property type="match status" value="1"/>
</dbReference>
<dbReference type="GO" id="GO:0055085">
    <property type="term" value="P:transmembrane transport"/>
    <property type="evidence" value="ECO:0007669"/>
    <property type="project" value="InterPro"/>
</dbReference>
<evidence type="ECO:0000256" key="7">
    <source>
        <dbReference type="RuleBase" id="RU363032"/>
    </source>
</evidence>
<feature type="transmembrane region" description="Helical" evidence="7">
    <location>
        <begin position="250"/>
        <end position="272"/>
    </location>
</feature>
<comment type="similarity">
    <text evidence="7">Belongs to the binding-protein-dependent transport system permease family.</text>
</comment>
<protein>
    <submittedName>
        <fullName evidence="9">Glutathione transport system permease protein GsiC</fullName>
    </submittedName>
</protein>
<dbReference type="InterPro" id="IPR035906">
    <property type="entry name" value="MetI-like_sf"/>
</dbReference>
<dbReference type="GO" id="GO:0005886">
    <property type="term" value="C:plasma membrane"/>
    <property type="evidence" value="ECO:0007669"/>
    <property type="project" value="UniProtKB-SubCell"/>
</dbReference>
<comment type="caution">
    <text evidence="9">The sequence shown here is derived from an EMBL/GenBank/DDBJ whole genome shotgun (WGS) entry which is preliminary data.</text>
</comment>
<dbReference type="Pfam" id="PF00528">
    <property type="entry name" value="BPD_transp_1"/>
    <property type="match status" value="1"/>
</dbReference>
<dbReference type="AlphaFoldDB" id="A0A1V5M6D8"/>
<dbReference type="CDD" id="cd06261">
    <property type="entry name" value="TM_PBP2"/>
    <property type="match status" value="1"/>
</dbReference>
<keyword evidence="2 7" id="KW-0813">Transport</keyword>